<proteinExistence type="predicted"/>
<gene>
    <name evidence="3" type="ORF">KKP3000_001183</name>
</gene>
<dbReference type="InterPro" id="IPR011146">
    <property type="entry name" value="HIT-like"/>
</dbReference>
<comment type="caution">
    <text evidence="3">The sequence shown here is derived from an EMBL/GenBank/DDBJ whole genome shotgun (WGS) entry which is preliminary data.</text>
</comment>
<sequence length="158" mass="18640">MSDDWKKDRFGAIERNENPMVLTRMKNGYAVIGDTQFLPGYCVLLAYPKVNSLEDLSLEAKTDFLRDMSLLGEAVQSVCNPRRMNYSIYGNSDEFLHAHVFPRYDWEPEERKPYPVWKYPREMWVMPAVQYCDDKHLSLRQQITEKLTALIAKDYNFD</sequence>
<evidence type="ECO:0000259" key="2">
    <source>
        <dbReference type="PROSITE" id="PS51084"/>
    </source>
</evidence>
<evidence type="ECO:0000256" key="1">
    <source>
        <dbReference type="PROSITE-ProRule" id="PRU00464"/>
    </source>
</evidence>
<protein>
    <recommendedName>
        <fullName evidence="2">HIT domain-containing protein</fullName>
    </recommendedName>
</protein>
<dbReference type="PROSITE" id="PS51084">
    <property type="entry name" value="HIT_2"/>
    <property type="match status" value="1"/>
</dbReference>
<dbReference type="InterPro" id="IPR036265">
    <property type="entry name" value="HIT-like_sf"/>
</dbReference>
<evidence type="ECO:0000313" key="3">
    <source>
        <dbReference type="EMBL" id="MFB5188750.1"/>
    </source>
</evidence>
<comment type="caution">
    <text evidence="1">Lacks conserved residue(s) required for the propagation of feature annotation.</text>
</comment>
<name>A0ABV5A8X0_9BACL</name>
<reference evidence="3 4" key="1">
    <citation type="journal article" date="2024" name="Int. J. Mol. Sci.">
        <title>Exploration of Alicyclobacillus spp. Genome in Search of Antibiotic Resistance.</title>
        <authorList>
            <person name="Bucka-Kolendo J."/>
            <person name="Kiousi D.E."/>
            <person name="Dekowska A."/>
            <person name="Mikolajczuk-Szczyrba A."/>
            <person name="Karadedos D.M."/>
            <person name="Michael P."/>
            <person name="Galanis A."/>
            <person name="Sokolowska B."/>
        </authorList>
    </citation>
    <scope>NUCLEOTIDE SEQUENCE [LARGE SCALE GENOMIC DNA]</scope>
    <source>
        <strain evidence="3 4">KKP 3000</strain>
    </source>
</reference>
<keyword evidence="4" id="KW-1185">Reference proteome</keyword>
<dbReference type="RefSeq" id="WP_275475589.1">
    <property type="nucleotide sequence ID" value="NZ_CP162940.1"/>
</dbReference>
<feature type="domain" description="HIT" evidence="2">
    <location>
        <begin position="9"/>
        <end position="110"/>
    </location>
</feature>
<dbReference type="EMBL" id="JBDXSU010000001">
    <property type="protein sequence ID" value="MFB5188750.1"/>
    <property type="molecule type" value="Genomic_DNA"/>
</dbReference>
<organism evidence="3 4">
    <name type="scientific">Alicyclobacillus fastidiosus</name>
    <dbReference type="NCBI Taxonomy" id="392011"/>
    <lineage>
        <taxon>Bacteria</taxon>
        <taxon>Bacillati</taxon>
        <taxon>Bacillota</taxon>
        <taxon>Bacilli</taxon>
        <taxon>Bacillales</taxon>
        <taxon>Alicyclobacillaceae</taxon>
        <taxon>Alicyclobacillus</taxon>
    </lineage>
</organism>
<dbReference type="Gene3D" id="3.30.428.10">
    <property type="entry name" value="HIT-like"/>
    <property type="match status" value="1"/>
</dbReference>
<accession>A0ABV5A8X0</accession>
<dbReference type="Proteomes" id="UP001579974">
    <property type="component" value="Unassembled WGS sequence"/>
</dbReference>
<evidence type="ECO:0000313" key="4">
    <source>
        <dbReference type="Proteomes" id="UP001579974"/>
    </source>
</evidence>
<dbReference type="SUPFAM" id="SSF54197">
    <property type="entry name" value="HIT-like"/>
    <property type="match status" value="1"/>
</dbReference>